<dbReference type="EMBL" id="AWWV01015497">
    <property type="protein sequence ID" value="OMO52513.1"/>
    <property type="molecule type" value="Genomic_DNA"/>
</dbReference>
<evidence type="ECO:0000256" key="1">
    <source>
        <dbReference type="SAM" id="MobiDB-lite"/>
    </source>
</evidence>
<evidence type="ECO:0000313" key="2">
    <source>
        <dbReference type="EMBL" id="OMO52513.1"/>
    </source>
</evidence>
<proteinExistence type="predicted"/>
<accession>A0A1R3G368</accession>
<organism evidence="2 3">
    <name type="scientific">Corchorus capsularis</name>
    <name type="common">Jute</name>
    <dbReference type="NCBI Taxonomy" id="210143"/>
    <lineage>
        <taxon>Eukaryota</taxon>
        <taxon>Viridiplantae</taxon>
        <taxon>Streptophyta</taxon>
        <taxon>Embryophyta</taxon>
        <taxon>Tracheophyta</taxon>
        <taxon>Spermatophyta</taxon>
        <taxon>Magnoliopsida</taxon>
        <taxon>eudicotyledons</taxon>
        <taxon>Gunneridae</taxon>
        <taxon>Pentapetalae</taxon>
        <taxon>rosids</taxon>
        <taxon>malvids</taxon>
        <taxon>Malvales</taxon>
        <taxon>Malvaceae</taxon>
        <taxon>Grewioideae</taxon>
        <taxon>Apeibeae</taxon>
        <taxon>Corchorus</taxon>
    </lineage>
</organism>
<dbReference type="Proteomes" id="UP000188268">
    <property type="component" value="Unassembled WGS sequence"/>
</dbReference>
<evidence type="ECO:0000313" key="3">
    <source>
        <dbReference type="Proteomes" id="UP000188268"/>
    </source>
</evidence>
<gene>
    <name evidence="2" type="ORF">CCACVL1_29212</name>
</gene>
<name>A0A1R3G368_COCAP</name>
<dbReference type="Gramene" id="OMO52513">
    <property type="protein sequence ID" value="OMO52513"/>
    <property type="gene ID" value="CCACVL1_29212"/>
</dbReference>
<sequence length="47" mass="5040">MADARLVSSGPKGRGLHHPSKGIGNVIFVDQERVPSVPGSQKFRNLV</sequence>
<comment type="caution">
    <text evidence="2">The sequence shown here is derived from an EMBL/GenBank/DDBJ whole genome shotgun (WGS) entry which is preliminary data.</text>
</comment>
<feature type="region of interest" description="Disordered" evidence="1">
    <location>
        <begin position="1"/>
        <end position="22"/>
    </location>
</feature>
<protein>
    <submittedName>
        <fullName evidence="2">Uncharacterized protein</fullName>
    </submittedName>
</protein>
<keyword evidence="3" id="KW-1185">Reference proteome</keyword>
<dbReference type="AlphaFoldDB" id="A0A1R3G368"/>
<reference evidence="2 3" key="1">
    <citation type="submission" date="2013-09" db="EMBL/GenBank/DDBJ databases">
        <title>Corchorus capsularis genome sequencing.</title>
        <authorList>
            <person name="Alam M."/>
            <person name="Haque M.S."/>
            <person name="Islam M.S."/>
            <person name="Emdad E.M."/>
            <person name="Islam M.M."/>
            <person name="Ahmed B."/>
            <person name="Halim A."/>
            <person name="Hossen Q.M.M."/>
            <person name="Hossain M.Z."/>
            <person name="Ahmed R."/>
            <person name="Khan M.M."/>
            <person name="Islam R."/>
            <person name="Rashid M.M."/>
            <person name="Khan S.A."/>
            <person name="Rahman M.S."/>
            <person name="Alam M."/>
        </authorList>
    </citation>
    <scope>NUCLEOTIDE SEQUENCE [LARGE SCALE GENOMIC DNA]</scope>
    <source>
        <strain evidence="3">cv. CVL-1</strain>
        <tissue evidence="2">Whole seedling</tissue>
    </source>
</reference>